<dbReference type="Gene3D" id="3.90.70.130">
    <property type="match status" value="1"/>
</dbReference>
<gene>
    <name evidence="11" type="ORF">PHYEVI_LOCUS5004</name>
</gene>
<evidence type="ECO:0000313" key="11">
    <source>
        <dbReference type="EMBL" id="CAG9858615.1"/>
    </source>
</evidence>
<dbReference type="PANTHER" id="PTHR48153:SF2">
    <property type="entry name" value="UFM1-SPECIFIC PROTEASE 2"/>
    <property type="match status" value="1"/>
</dbReference>
<keyword evidence="4" id="KW-0378">Hydrolase</keyword>
<keyword evidence="3" id="KW-0833">Ubl conjugation pathway</keyword>
<dbReference type="GO" id="GO:0071567">
    <property type="term" value="F:deUFMylase activity"/>
    <property type="evidence" value="ECO:0007669"/>
    <property type="project" value="TreeGrafter"/>
</dbReference>
<evidence type="ECO:0000259" key="9">
    <source>
        <dbReference type="Pfam" id="PF20908"/>
    </source>
</evidence>
<dbReference type="InterPro" id="IPR038765">
    <property type="entry name" value="Papain-like_cys_pep_sf"/>
</dbReference>
<keyword evidence="5" id="KW-0788">Thiol protease</keyword>
<dbReference type="InterPro" id="IPR049387">
    <property type="entry name" value="UFSP2-like_2nd"/>
</dbReference>
<evidence type="ECO:0000313" key="12">
    <source>
        <dbReference type="Proteomes" id="UP001153712"/>
    </source>
</evidence>
<evidence type="ECO:0000256" key="6">
    <source>
        <dbReference type="ARBA" id="ARBA00057559"/>
    </source>
</evidence>
<sequence length="583" mass="66058">MKPKINISESVVKRLKNSSNSCCGKLYGIATQSEIVVLAICVDQNDVEFKNCLPAGIDFCGIFNIADEASHYDPEIISNAVFIGGVVGKNDLKVHIEESGKYISTLFNVVLEQHINNTYFYIRTKGHIPFQSEFTKDALKETFETLHKTIPSELVFGIFKSNIFFSANEINGVEDNISLKELCEDSFNINEDFNKKKVTNVKPTVIEFNILRKLTTNKSSELIKDHAPIGILDKRKLIKSNVFIHFLFIALLGPTKVVNTTLELDSLAVVKNDIKIKNLYNIMLESIKRLLNIHQAKLLSFLKNSTSTKSLVHQVYHYYPDECQHFITVLYAKDQSESDLKASRLLLHKHLGLQTNSPCFRRSNQYMFEKNLNGPLINPHEGLKPTLNEGVVALVKGKYEYFHYCQNKMDDNGWGCAYRSLQTLASWFKLQGYVNREVPTFSEIQQCLVDIKDKPSSFVGSRQWIGSTEVNFVLNSLLGIENKILYVSSGEDMPSKGPELVSHFQNHGSPVMIGGGVLAHTILGVDYNQQTGEIKFLILDPHYTGDEDLHTIQSKGWCGWKNATFWDKNSYYNMCLPLVPREV</sequence>
<dbReference type="Pfam" id="PF20908">
    <property type="entry name" value="UfSP2_N"/>
    <property type="match status" value="1"/>
</dbReference>
<evidence type="ECO:0000256" key="5">
    <source>
        <dbReference type="ARBA" id="ARBA00022807"/>
    </source>
</evidence>
<feature type="domain" description="UFSP1/2/DUB catalytic" evidence="8">
    <location>
        <begin position="392"/>
        <end position="575"/>
    </location>
</feature>
<dbReference type="FunFam" id="3.90.70.130:FF:000001">
    <property type="entry name" value="Probable Ufm1-specific protease 2"/>
    <property type="match status" value="1"/>
</dbReference>
<comment type="similarity">
    <text evidence="1">Belongs to the peptidase C78 family.</text>
</comment>
<dbReference type="GO" id="GO:0005634">
    <property type="term" value="C:nucleus"/>
    <property type="evidence" value="ECO:0007669"/>
    <property type="project" value="TreeGrafter"/>
</dbReference>
<dbReference type="Pfam" id="PF26560">
    <property type="entry name" value="UFSP2_MPN_insect"/>
    <property type="match status" value="1"/>
</dbReference>
<keyword evidence="2" id="KW-0645">Protease</keyword>
<dbReference type="GO" id="GO:0005783">
    <property type="term" value="C:endoplasmic reticulum"/>
    <property type="evidence" value="ECO:0007669"/>
    <property type="project" value="TreeGrafter"/>
</dbReference>
<organism evidence="11 12">
    <name type="scientific">Phyllotreta striolata</name>
    <name type="common">Striped flea beetle</name>
    <name type="synonym">Crioceris striolata</name>
    <dbReference type="NCBI Taxonomy" id="444603"/>
    <lineage>
        <taxon>Eukaryota</taxon>
        <taxon>Metazoa</taxon>
        <taxon>Ecdysozoa</taxon>
        <taxon>Arthropoda</taxon>
        <taxon>Hexapoda</taxon>
        <taxon>Insecta</taxon>
        <taxon>Pterygota</taxon>
        <taxon>Neoptera</taxon>
        <taxon>Endopterygota</taxon>
        <taxon>Coleoptera</taxon>
        <taxon>Polyphaga</taxon>
        <taxon>Cucujiformia</taxon>
        <taxon>Chrysomeloidea</taxon>
        <taxon>Chrysomelidae</taxon>
        <taxon>Galerucinae</taxon>
        <taxon>Alticini</taxon>
        <taxon>Phyllotreta</taxon>
    </lineage>
</organism>
<evidence type="ECO:0000259" key="10">
    <source>
        <dbReference type="Pfam" id="PF26560"/>
    </source>
</evidence>
<evidence type="ECO:0000256" key="3">
    <source>
        <dbReference type="ARBA" id="ARBA00022786"/>
    </source>
</evidence>
<dbReference type="Pfam" id="PF07910">
    <property type="entry name" value="Peptidase_C78"/>
    <property type="match status" value="1"/>
</dbReference>
<evidence type="ECO:0000256" key="7">
    <source>
        <dbReference type="ARBA" id="ARBA00073264"/>
    </source>
</evidence>
<protein>
    <recommendedName>
        <fullName evidence="7">Probable Ufm1-specific protease 2</fullName>
    </recommendedName>
</protein>
<dbReference type="GO" id="GO:0006508">
    <property type="term" value="P:proteolysis"/>
    <property type="evidence" value="ECO:0007669"/>
    <property type="project" value="UniProtKB-KW"/>
</dbReference>
<dbReference type="InterPro" id="IPR012462">
    <property type="entry name" value="UFSP1/2_DUB_cat"/>
</dbReference>
<proteinExistence type="inferred from homology"/>
<evidence type="ECO:0000256" key="4">
    <source>
        <dbReference type="ARBA" id="ARBA00022801"/>
    </source>
</evidence>
<keyword evidence="12" id="KW-1185">Reference proteome</keyword>
<dbReference type="EMBL" id="OU900095">
    <property type="protein sequence ID" value="CAG9858615.1"/>
    <property type="molecule type" value="Genomic_DNA"/>
</dbReference>
<comment type="function">
    <text evidence="6">Thiol protease which recognizes and hydrolyzes the peptide bond at the C-terminal Gly of UFM1, a ubiquitin-like modifier protein bound to a number of target proteins. Does not hydrolyze SUMO1 or ISG15 ubiquitin-like proteins.</text>
</comment>
<feature type="domain" description="UFSP2 N-terminal MPN-like" evidence="10">
    <location>
        <begin position="1"/>
        <end position="113"/>
    </location>
</feature>
<evidence type="ECO:0000256" key="1">
    <source>
        <dbReference type="ARBA" id="ARBA00008552"/>
    </source>
</evidence>
<dbReference type="PANTHER" id="PTHR48153">
    <property type="entry name" value="UFM1-SPECIFIC PROTEASE 2"/>
    <property type="match status" value="1"/>
</dbReference>
<feature type="domain" description="UFSP2 second" evidence="9">
    <location>
        <begin position="256"/>
        <end position="369"/>
    </location>
</feature>
<evidence type="ECO:0000256" key="2">
    <source>
        <dbReference type="ARBA" id="ARBA00022670"/>
    </source>
</evidence>
<accession>A0A9N9TPA9</accession>
<evidence type="ECO:0000259" key="8">
    <source>
        <dbReference type="Pfam" id="PF07910"/>
    </source>
</evidence>
<dbReference type="Proteomes" id="UP001153712">
    <property type="component" value="Chromosome 2"/>
</dbReference>
<dbReference type="InterPro" id="IPR058757">
    <property type="entry name" value="UFSP2_MPN_N"/>
</dbReference>
<dbReference type="AlphaFoldDB" id="A0A9N9TPA9"/>
<reference evidence="11" key="1">
    <citation type="submission" date="2022-01" db="EMBL/GenBank/DDBJ databases">
        <authorList>
            <person name="King R."/>
        </authorList>
    </citation>
    <scope>NUCLEOTIDE SEQUENCE</scope>
</reference>
<dbReference type="SUPFAM" id="SSF54001">
    <property type="entry name" value="Cysteine proteinases"/>
    <property type="match status" value="1"/>
</dbReference>
<name>A0A9N9TPA9_PHYSR</name>
<dbReference type="OrthoDB" id="417506at2759"/>